<organism evidence="2">
    <name type="scientific">marine sediment metagenome</name>
    <dbReference type="NCBI Taxonomy" id="412755"/>
    <lineage>
        <taxon>unclassified sequences</taxon>
        <taxon>metagenomes</taxon>
        <taxon>ecological metagenomes</taxon>
    </lineage>
</organism>
<proteinExistence type="predicted"/>
<feature type="non-terminal residue" evidence="2">
    <location>
        <position position="1"/>
    </location>
</feature>
<comment type="caution">
    <text evidence="2">The sequence shown here is derived from an EMBL/GenBank/DDBJ whole genome shotgun (WGS) entry which is preliminary data.</text>
</comment>
<dbReference type="InterPro" id="IPR048068">
    <property type="entry name" value="LarA-like"/>
</dbReference>
<dbReference type="Gene3D" id="3.40.50.11440">
    <property type="match status" value="1"/>
</dbReference>
<dbReference type="InterPro" id="IPR043166">
    <property type="entry name" value="LarA-like_C"/>
</dbReference>
<dbReference type="InterPro" id="IPR018657">
    <property type="entry name" value="LarA-like_N"/>
</dbReference>
<dbReference type="PANTHER" id="PTHR33171:SF17">
    <property type="entry name" value="LARA-LIKE N-TERMINAL DOMAIN-CONTAINING PROTEIN"/>
    <property type="match status" value="1"/>
</dbReference>
<sequence>AAFGGGGKIMVPGVASMDTVAANHALAARAREHDRSGSITYGVGFEENELRLDIAEAVKMAGLDIKVDAIINNKREMTALFVGEPLAEHIEGVKLAKEVYMTEPVVDSDIVISNAYAKGTEPFHASPLGARMLTEAGGDLVIINNTPEGLITHFLGGNWGRNMGGRYWQRRSRLLPRVKRLILVTQYIDRAESDRIAPLDSITWAKTWSEALEYLTKDYPGEARVAVIPDGTIQYLPG</sequence>
<dbReference type="GO" id="GO:0050043">
    <property type="term" value="F:lactate racemase activity"/>
    <property type="evidence" value="ECO:0007669"/>
    <property type="project" value="InterPro"/>
</dbReference>
<name>X0WUZ2_9ZZZZ</name>
<evidence type="ECO:0000313" key="2">
    <source>
        <dbReference type="EMBL" id="GAG34819.1"/>
    </source>
</evidence>
<protein>
    <recommendedName>
        <fullName evidence="1">LarA-like N-terminal domain-containing protein</fullName>
    </recommendedName>
</protein>
<dbReference type="Pfam" id="PF09861">
    <property type="entry name" value="Lar_N"/>
    <property type="match status" value="1"/>
</dbReference>
<reference evidence="2" key="1">
    <citation type="journal article" date="2014" name="Front. Microbiol.">
        <title>High frequency of phylogenetically diverse reductive dehalogenase-homologous genes in deep subseafloor sedimentary metagenomes.</title>
        <authorList>
            <person name="Kawai M."/>
            <person name="Futagami T."/>
            <person name="Toyoda A."/>
            <person name="Takaki Y."/>
            <person name="Nishi S."/>
            <person name="Hori S."/>
            <person name="Arai W."/>
            <person name="Tsubouchi T."/>
            <person name="Morono Y."/>
            <person name="Uchiyama I."/>
            <person name="Ito T."/>
            <person name="Fujiyama A."/>
            <person name="Inagaki F."/>
            <person name="Takami H."/>
        </authorList>
    </citation>
    <scope>NUCLEOTIDE SEQUENCE</scope>
    <source>
        <strain evidence="2">Expedition CK06-06</strain>
    </source>
</reference>
<evidence type="ECO:0000259" key="1">
    <source>
        <dbReference type="Pfam" id="PF09861"/>
    </source>
</evidence>
<dbReference type="Gene3D" id="3.90.226.30">
    <property type="match status" value="1"/>
</dbReference>
<feature type="domain" description="LarA-like N-terminal" evidence="1">
    <location>
        <begin position="1"/>
        <end position="28"/>
    </location>
</feature>
<dbReference type="PANTHER" id="PTHR33171">
    <property type="entry name" value="LAR_N DOMAIN-CONTAINING PROTEIN"/>
    <property type="match status" value="1"/>
</dbReference>
<gene>
    <name evidence="2" type="ORF">S01H1_66970</name>
</gene>
<dbReference type="EMBL" id="BARS01044309">
    <property type="protein sequence ID" value="GAG34819.1"/>
    <property type="molecule type" value="Genomic_DNA"/>
</dbReference>
<dbReference type="AlphaFoldDB" id="X0WUZ2"/>
<accession>X0WUZ2</accession>